<dbReference type="PANTHER" id="PTHR23226">
    <property type="entry name" value="ZINC FINGER AND SCAN DOMAIN-CONTAINING"/>
    <property type="match status" value="1"/>
</dbReference>
<gene>
    <name evidence="13" type="primary">LOC121138332</name>
</gene>
<comment type="subcellular location">
    <subcellularLocation>
        <location evidence="9">Nucleus</location>
    </subcellularLocation>
</comment>
<accession>A0ABM2X7Y4</accession>
<keyword evidence="12" id="KW-1185">Reference proteome</keyword>
<dbReference type="SUPFAM" id="SSF57667">
    <property type="entry name" value="beta-beta-alpha zinc fingers"/>
    <property type="match status" value="2"/>
</dbReference>
<keyword evidence="3 8" id="KW-0863">Zinc-finger</keyword>
<dbReference type="Pfam" id="PF02023">
    <property type="entry name" value="SCAN"/>
    <property type="match status" value="1"/>
</dbReference>
<dbReference type="PANTHER" id="PTHR23226:SF88">
    <property type="entry name" value="ZINC FINGER AND SCAN DOMAIN-CONTAINING PROTEIN 4"/>
    <property type="match status" value="1"/>
</dbReference>
<evidence type="ECO:0000256" key="2">
    <source>
        <dbReference type="ARBA" id="ARBA00022737"/>
    </source>
</evidence>
<dbReference type="InterPro" id="IPR003309">
    <property type="entry name" value="SCAN_dom"/>
</dbReference>
<dbReference type="Pfam" id="PF00096">
    <property type="entry name" value="zf-C2H2"/>
    <property type="match status" value="3"/>
</dbReference>
<keyword evidence="7 9" id="KW-0539">Nucleus</keyword>
<feature type="domain" description="C2H2-type" evidence="10">
    <location>
        <begin position="485"/>
        <end position="511"/>
    </location>
</feature>
<dbReference type="Gene3D" id="1.10.4020.10">
    <property type="entry name" value="DNA breaking-rejoining enzymes"/>
    <property type="match status" value="1"/>
</dbReference>
<dbReference type="SUPFAM" id="SSF47353">
    <property type="entry name" value="Retrovirus capsid dimerization domain-like"/>
    <property type="match status" value="1"/>
</dbReference>
<evidence type="ECO:0000256" key="9">
    <source>
        <dbReference type="PROSITE-ProRule" id="PRU00187"/>
    </source>
</evidence>
<reference evidence="13" key="1">
    <citation type="submission" date="2025-08" db="UniProtKB">
        <authorList>
            <consortium name="RefSeq"/>
        </authorList>
    </citation>
    <scope>IDENTIFICATION</scope>
    <source>
        <tissue evidence="13">Liver</tissue>
    </source>
</reference>
<keyword evidence="6" id="KW-0804">Transcription</keyword>
<evidence type="ECO:0000313" key="13">
    <source>
        <dbReference type="RefSeq" id="XP_040596991.1"/>
    </source>
</evidence>
<keyword evidence="4" id="KW-0862">Zinc</keyword>
<dbReference type="PROSITE" id="PS50804">
    <property type="entry name" value="SCAN_BOX"/>
    <property type="match status" value="1"/>
</dbReference>
<protein>
    <submittedName>
        <fullName evidence="13">Zinc finger and SCAN domain containing protein 4D-like</fullName>
    </submittedName>
</protein>
<dbReference type="Gene3D" id="3.30.160.60">
    <property type="entry name" value="Classic Zinc Finger"/>
    <property type="match status" value="3"/>
</dbReference>
<dbReference type="SMART" id="SM00355">
    <property type="entry name" value="ZnF_C2H2"/>
    <property type="match status" value="3"/>
</dbReference>
<feature type="domain" description="C2H2-type" evidence="10">
    <location>
        <begin position="401"/>
        <end position="428"/>
    </location>
</feature>
<dbReference type="InterPro" id="IPR013087">
    <property type="entry name" value="Znf_C2H2_type"/>
</dbReference>
<keyword evidence="2" id="KW-0677">Repeat</keyword>
<proteinExistence type="predicted"/>
<keyword evidence="1" id="KW-0479">Metal-binding</keyword>
<organism evidence="12 13">
    <name type="scientific">Mesocricetus auratus</name>
    <name type="common">Golden hamster</name>
    <dbReference type="NCBI Taxonomy" id="10036"/>
    <lineage>
        <taxon>Eukaryota</taxon>
        <taxon>Metazoa</taxon>
        <taxon>Chordata</taxon>
        <taxon>Craniata</taxon>
        <taxon>Vertebrata</taxon>
        <taxon>Euteleostomi</taxon>
        <taxon>Mammalia</taxon>
        <taxon>Eutheria</taxon>
        <taxon>Euarchontoglires</taxon>
        <taxon>Glires</taxon>
        <taxon>Rodentia</taxon>
        <taxon>Myomorpha</taxon>
        <taxon>Muroidea</taxon>
        <taxon>Cricetidae</taxon>
        <taxon>Cricetinae</taxon>
        <taxon>Mesocricetus</taxon>
    </lineage>
</organism>
<evidence type="ECO:0000256" key="5">
    <source>
        <dbReference type="ARBA" id="ARBA00023015"/>
    </source>
</evidence>
<dbReference type="Proteomes" id="UP000886700">
    <property type="component" value="Unplaced"/>
</dbReference>
<dbReference type="SMART" id="SM00431">
    <property type="entry name" value="SCAN"/>
    <property type="match status" value="1"/>
</dbReference>
<evidence type="ECO:0000256" key="7">
    <source>
        <dbReference type="ARBA" id="ARBA00023242"/>
    </source>
</evidence>
<evidence type="ECO:0000256" key="3">
    <source>
        <dbReference type="ARBA" id="ARBA00022771"/>
    </source>
</evidence>
<evidence type="ECO:0000259" key="10">
    <source>
        <dbReference type="PROSITE" id="PS50157"/>
    </source>
</evidence>
<dbReference type="RefSeq" id="XP_040596991.1">
    <property type="nucleotide sequence ID" value="XM_040741057.1"/>
</dbReference>
<keyword evidence="5" id="KW-0805">Transcription regulation</keyword>
<name>A0ABM2X7Y4_MESAU</name>
<evidence type="ECO:0000256" key="1">
    <source>
        <dbReference type="ARBA" id="ARBA00022723"/>
    </source>
</evidence>
<evidence type="ECO:0000256" key="6">
    <source>
        <dbReference type="ARBA" id="ARBA00023163"/>
    </source>
</evidence>
<feature type="domain" description="C2H2-type" evidence="10">
    <location>
        <begin position="457"/>
        <end position="484"/>
    </location>
</feature>
<dbReference type="PROSITE" id="PS50157">
    <property type="entry name" value="ZINC_FINGER_C2H2_2"/>
    <property type="match status" value="3"/>
</dbReference>
<dbReference type="PROSITE" id="PS00028">
    <property type="entry name" value="ZINC_FINGER_C2H2_1"/>
    <property type="match status" value="3"/>
</dbReference>
<evidence type="ECO:0000259" key="11">
    <source>
        <dbReference type="PROSITE" id="PS50804"/>
    </source>
</evidence>
<dbReference type="InterPro" id="IPR038269">
    <property type="entry name" value="SCAN_sf"/>
</dbReference>
<evidence type="ECO:0000313" key="12">
    <source>
        <dbReference type="Proteomes" id="UP000886700"/>
    </source>
</evidence>
<dbReference type="GeneID" id="121138332"/>
<feature type="domain" description="SCAN box" evidence="11">
    <location>
        <begin position="59"/>
        <end position="125"/>
    </location>
</feature>
<evidence type="ECO:0000256" key="4">
    <source>
        <dbReference type="ARBA" id="ARBA00022833"/>
    </source>
</evidence>
<dbReference type="InterPro" id="IPR036236">
    <property type="entry name" value="Znf_C2H2_sf"/>
</dbReference>
<sequence>MASHLREKFQTESSVNEIELDNLEIIPNQVSPVQWEEDMSNSQISHLKFRPNENGSYAKQELQTLWEMFTSWLQPEKQSKEQMISQLVLEQFLKNGCCKNTFAVKEKWESSGRNMGRFMEGLNDECLKPPVMVHVSMQGQEALFPENMSLKEVIKLLKEQQSLKTAKQQNVTTPLQFPQDNLLATGYENSEDGQNMFLKGHETNSVFSSPENVMYSQLIIQTGKYPQPEEAGVSYGVPLDLSRASEGSSLYQAESLRAPSYEHITMVVQPVYLSCTYKSEDTEDGHYINLTTTNVNCGVSNLKNQRDSLLIIQRGQNPEPEQRGVSYGVLGDSARAIWGTSRSQAMSLTTHSSGHISREIPGYLSRSEQPTSEPVPLWKCHKGIFICEGHQEKLQKELKPYKCEECPRTFGYPCNLSVHQKSHRVEKSFFSTHGHTGFYESADLCVPEAIPKPEKPFTCSICGKSFNHKTNLQAHERIHTGEKPYTCSLCNSQFRQSSTYNRHLRNYHKRD</sequence>
<evidence type="ECO:0000256" key="8">
    <source>
        <dbReference type="PROSITE-ProRule" id="PRU00042"/>
    </source>
</evidence>